<reference evidence="3 4" key="1">
    <citation type="submission" date="2020-08" db="EMBL/GenBank/DDBJ databases">
        <title>Sequencing the genomes of 1000 actinobacteria strains.</title>
        <authorList>
            <person name="Klenk H.-P."/>
        </authorList>
    </citation>
    <scope>NUCLEOTIDE SEQUENCE [LARGE SCALE GENOMIC DNA]</scope>
    <source>
        <strain evidence="3 4">DSM 43851</strain>
    </source>
</reference>
<feature type="compositionally biased region" description="Basic and acidic residues" evidence="2">
    <location>
        <begin position="1"/>
        <end position="15"/>
    </location>
</feature>
<organism evidence="3 4">
    <name type="scientific">Kutzneria kofuensis</name>
    <dbReference type="NCBI Taxonomy" id="103725"/>
    <lineage>
        <taxon>Bacteria</taxon>
        <taxon>Bacillati</taxon>
        <taxon>Actinomycetota</taxon>
        <taxon>Actinomycetes</taxon>
        <taxon>Pseudonocardiales</taxon>
        <taxon>Pseudonocardiaceae</taxon>
        <taxon>Kutzneria</taxon>
    </lineage>
</organism>
<dbReference type="Pfam" id="PF04977">
    <property type="entry name" value="DivIC"/>
    <property type="match status" value="1"/>
</dbReference>
<feature type="region of interest" description="Disordered" evidence="2">
    <location>
        <begin position="142"/>
        <end position="189"/>
    </location>
</feature>
<proteinExistence type="predicted"/>
<dbReference type="InterPro" id="IPR007060">
    <property type="entry name" value="FtsL/DivIC"/>
</dbReference>
<protein>
    <submittedName>
        <fullName evidence="3">Cell division protein FtsB</fullName>
    </submittedName>
</protein>
<keyword evidence="4" id="KW-1185">Reference proteome</keyword>
<dbReference type="GO" id="GO:0051301">
    <property type="term" value="P:cell division"/>
    <property type="evidence" value="ECO:0007669"/>
    <property type="project" value="UniProtKB-KW"/>
</dbReference>
<keyword evidence="1" id="KW-0175">Coiled coil</keyword>
<dbReference type="AlphaFoldDB" id="A0A7W9NH27"/>
<evidence type="ECO:0000256" key="2">
    <source>
        <dbReference type="SAM" id="MobiDB-lite"/>
    </source>
</evidence>
<dbReference type="EMBL" id="JACHIR010000001">
    <property type="protein sequence ID" value="MBB5891786.1"/>
    <property type="molecule type" value="Genomic_DNA"/>
</dbReference>
<evidence type="ECO:0000256" key="1">
    <source>
        <dbReference type="SAM" id="Coils"/>
    </source>
</evidence>
<keyword evidence="3" id="KW-0131">Cell cycle</keyword>
<feature type="region of interest" description="Disordered" evidence="2">
    <location>
        <begin position="1"/>
        <end position="64"/>
    </location>
</feature>
<feature type="compositionally biased region" description="Low complexity" evidence="2">
    <location>
        <begin position="153"/>
        <end position="170"/>
    </location>
</feature>
<name>A0A7W9NH27_9PSEU</name>
<accession>A0A7W9NH27</accession>
<feature type="compositionally biased region" description="Polar residues" evidence="2">
    <location>
        <begin position="180"/>
        <end position="189"/>
    </location>
</feature>
<keyword evidence="3" id="KW-0132">Cell division</keyword>
<comment type="caution">
    <text evidence="3">The sequence shown here is derived from an EMBL/GenBank/DDBJ whole genome shotgun (WGS) entry which is preliminary data.</text>
</comment>
<dbReference type="RefSeq" id="WP_312890121.1">
    <property type="nucleotide sequence ID" value="NZ_BAAAWY010000007.1"/>
</dbReference>
<sequence length="189" mass="20753">MPEREHGRQSRRRQDTSSQRRAPDRARRAAAKPAASEQDQPAPRPPRARQSTSRQDSGRARTGGAFGLSATRQAAVLAMVVCALALSVAVPLRTYLTQHAQVEQELAQQAKLQQQAEQLEQRKQQLSDPAQIQAEARSRLGMVMPGETPYTVQLPGDGQQGDQHGSPQQQAANRPWFDQLWNSITGSGS</sequence>
<feature type="compositionally biased region" description="Low complexity" evidence="2">
    <location>
        <begin position="31"/>
        <end position="41"/>
    </location>
</feature>
<evidence type="ECO:0000313" key="3">
    <source>
        <dbReference type="EMBL" id="MBB5891786.1"/>
    </source>
</evidence>
<evidence type="ECO:0000313" key="4">
    <source>
        <dbReference type="Proteomes" id="UP000585638"/>
    </source>
</evidence>
<feature type="coiled-coil region" evidence="1">
    <location>
        <begin position="99"/>
        <end position="129"/>
    </location>
</feature>
<dbReference type="Proteomes" id="UP000585638">
    <property type="component" value="Unassembled WGS sequence"/>
</dbReference>
<gene>
    <name evidence="3" type="ORF">BJ998_002982</name>
</gene>